<name>A0A1I2XHY5_9FIRM</name>
<proteinExistence type="predicted"/>
<dbReference type="OrthoDB" id="1808762at2"/>
<keyword evidence="3" id="KW-1185">Reference proteome</keyword>
<protein>
    <submittedName>
        <fullName evidence="2">Uncharacterized protein</fullName>
    </submittedName>
</protein>
<feature type="region of interest" description="Disordered" evidence="1">
    <location>
        <begin position="23"/>
        <end position="150"/>
    </location>
</feature>
<dbReference type="RefSeq" id="WP_092473610.1">
    <property type="nucleotide sequence ID" value="NZ_FOOX01000017.1"/>
</dbReference>
<accession>A0A1I2XHY5</accession>
<gene>
    <name evidence="2" type="ORF">SAMN05660649_03976</name>
</gene>
<evidence type="ECO:0000313" key="3">
    <source>
        <dbReference type="Proteomes" id="UP000199337"/>
    </source>
</evidence>
<reference evidence="3" key="1">
    <citation type="submission" date="2016-10" db="EMBL/GenBank/DDBJ databases">
        <authorList>
            <person name="Varghese N."/>
            <person name="Submissions S."/>
        </authorList>
    </citation>
    <scope>NUCLEOTIDE SEQUENCE [LARGE SCALE GENOMIC DNA]</scope>
    <source>
        <strain evidence="3">DSM 17038</strain>
    </source>
</reference>
<organism evidence="2 3">
    <name type="scientific">Desulfotruncus arcticus DSM 17038</name>
    <dbReference type="NCBI Taxonomy" id="1121424"/>
    <lineage>
        <taxon>Bacteria</taxon>
        <taxon>Bacillati</taxon>
        <taxon>Bacillota</taxon>
        <taxon>Clostridia</taxon>
        <taxon>Eubacteriales</taxon>
        <taxon>Desulfallaceae</taxon>
        <taxon>Desulfotruncus</taxon>
    </lineage>
</organism>
<dbReference type="EMBL" id="FOOX01000017">
    <property type="protein sequence ID" value="SFH12677.1"/>
    <property type="molecule type" value="Genomic_DNA"/>
</dbReference>
<evidence type="ECO:0000256" key="1">
    <source>
        <dbReference type="SAM" id="MobiDB-lite"/>
    </source>
</evidence>
<dbReference type="Proteomes" id="UP000199337">
    <property type="component" value="Unassembled WGS sequence"/>
</dbReference>
<sequence length="177" mass="19564">MNTLIILLIIFYLVFSRLARTANRTPIPPRPKETDFPLPADTPNYSEEDDAPLSGPWNRNGGAVSGRRQEETPADDPVLMEPEPQRTGDIRHLPEPATRRQPVEQPVPLEVVRRQPEPGESVCPQGKSSPGQGQEHRKRRRGKNPLAAALNGKSELAGSILVGEIIGTRGGYRGRRK</sequence>
<feature type="compositionally biased region" description="Basic and acidic residues" evidence="1">
    <location>
        <begin position="83"/>
        <end position="102"/>
    </location>
</feature>
<dbReference type="AlphaFoldDB" id="A0A1I2XHY5"/>
<dbReference type="STRING" id="341036.SAMN05660649_03976"/>
<evidence type="ECO:0000313" key="2">
    <source>
        <dbReference type="EMBL" id="SFH12677.1"/>
    </source>
</evidence>